<reference evidence="7" key="1">
    <citation type="submission" date="2016-10" db="EMBL/GenBank/DDBJ databases">
        <authorList>
            <person name="Varghese N."/>
            <person name="Submissions S."/>
        </authorList>
    </citation>
    <scope>NUCLEOTIDE SEQUENCE [LARGE SCALE GENOMIC DNA]</scope>
    <source>
        <strain evidence="7">KPR-1</strain>
    </source>
</reference>
<feature type="binding site" evidence="4">
    <location>
        <position position="280"/>
    </location>
    <ligand>
        <name>S-adenosyl-L-methionine</name>
        <dbReference type="ChEBI" id="CHEBI:59789"/>
    </ligand>
</feature>
<dbReference type="SUPFAM" id="SSF50249">
    <property type="entry name" value="Nucleic acid-binding proteins"/>
    <property type="match status" value="1"/>
</dbReference>
<protein>
    <submittedName>
        <fullName evidence="6">tRNA/tmRNA/rRNA uracil-C5-methylase, TrmA/RlmC/RlmD family</fullName>
    </submittedName>
</protein>
<feature type="domain" description="TRAM" evidence="5">
    <location>
        <begin position="1"/>
        <end position="55"/>
    </location>
</feature>
<dbReference type="PANTHER" id="PTHR11061:SF30">
    <property type="entry name" value="TRNA (URACIL(54)-C(5))-METHYLTRANSFERASE"/>
    <property type="match status" value="1"/>
</dbReference>
<evidence type="ECO:0000313" key="7">
    <source>
        <dbReference type="Proteomes" id="UP000199288"/>
    </source>
</evidence>
<comment type="similarity">
    <text evidence="4">Belongs to the class I-like SAM-binding methyltransferase superfamily. RNA M5U methyltransferase family.</text>
</comment>
<dbReference type="Gene3D" id="3.40.50.150">
    <property type="entry name" value="Vaccinia Virus protein VP39"/>
    <property type="match status" value="1"/>
</dbReference>
<organism evidence="6 7">
    <name type="scientific">Bowdeniella nasicola</name>
    <dbReference type="NCBI Taxonomy" id="208480"/>
    <lineage>
        <taxon>Bacteria</taxon>
        <taxon>Bacillati</taxon>
        <taxon>Actinomycetota</taxon>
        <taxon>Actinomycetes</taxon>
        <taxon>Actinomycetales</taxon>
        <taxon>Actinomycetaceae</taxon>
        <taxon>Bowdeniella</taxon>
    </lineage>
</organism>
<sequence length="394" mass="42217">MEPIVEITGVAHGGTCVGRLPSGKVVFVRHTAPGETVRVQITEELATRAFGDAIDVVVASPHRRAHIWPEAARHNIGGVELGHLSPLGQREFKEAVLDHTLRRIGGADIAEAANDVREPIRVASPGSRGTRTRFRTILNDEGRPAMRRYHSNDLVAIDRMPLAVAPIADLSEVTGPAGAQLRHVATSTGEVHVVEAGADVRITEQVSVAGSTYSYQLSTDRFWQAHEAAPQLLAEQVRSGLLGPGDPEGISVLELFSGVGLFSAPIHDVIGRRGRLITVEGSEAAAGDARANVHSSVEVRHGRIDRRSVRALLAEHSFDAIVVDPPRTGLGKDVASLLADSGAVAVILIACDPAAFARDLAVFVRKGYDVQWIVPFDLFEHTHHLETTALLTLP</sequence>
<name>A0A1H3WGY6_9ACTO</name>
<dbReference type="PROSITE" id="PS50926">
    <property type="entry name" value="TRAM"/>
    <property type="match status" value="1"/>
</dbReference>
<feature type="binding site" evidence="4">
    <location>
        <position position="324"/>
    </location>
    <ligand>
        <name>S-adenosyl-L-methionine</name>
        <dbReference type="ChEBI" id="CHEBI:59789"/>
    </ligand>
</feature>
<dbReference type="GO" id="GO:0070475">
    <property type="term" value="P:rRNA base methylation"/>
    <property type="evidence" value="ECO:0007669"/>
    <property type="project" value="TreeGrafter"/>
</dbReference>
<keyword evidence="2 4" id="KW-0808">Transferase</keyword>
<evidence type="ECO:0000256" key="1">
    <source>
        <dbReference type="ARBA" id="ARBA00022603"/>
    </source>
</evidence>
<dbReference type="CDD" id="cd02440">
    <property type="entry name" value="AdoMet_MTases"/>
    <property type="match status" value="1"/>
</dbReference>
<dbReference type="AlphaFoldDB" id="A0A1H3WGY6"/>
<dbReference type="Pfam" id="PF01938">
    <property type="entry name" value="TRAM"/>
    <property type="match status" value="1"/>
</dbReference>
<evidence type="ECO:0000259" key="5">
    <source>
        <dbReference type="PROSITE" id="PS50926"/>
    </source>
</evidence>
<accession>A0A1H3WGY6</accession>
<dbReference type="InterPro" id="IPR029063">
    <property type="entry name" value="SAM-dependent_MTases_sf"/>
</dbReference>
<dbReference type="Proteomes" id="UP000199288">
    <property type="component" value="Unassembled WGS sequence"/>
</dbReference>
<dbReference type="Gene3D" id="2.40.50.140">
    <property type="entry name" value="Nucleic acid-binding proteins"/>
    <property type="match status" value="1"/>
</dbReference>
<dbReference type="RefSeq" id="WP_092561485.1">
    <property type="nucleotide sequence ID" value="NZ_FNQV01000002.1"/>
</dbReference>
<feature type="binding site" evidence="4">
    <location>
        <position position="224"/>
    </location>
    <ligand>
        <name>S-adenosyl-L-methionine</name>
        <dbReference type="ChEBI" id="CHEBI:59789"/>
    </ligand>
</feature>
<proteinExistence type="inferred from homology"/>
<keyword evidence="1 4" id="KW-0489">Methyltransferase</keyword>
<dbReference type="Pfam" id="PF05958">
    <property type="entry name" value="tRNA_U5-meth_tr"/>
    <property type="match status" value="1"/>
</dbReference>
<dbReference type="GO" id="GO:0070041">
    <property type="term" value="F:rRNA (uridine-C5-)-methyltransferase activity"/>
    <property type="evidence" value="ECO:0007669"/>
    <property type="project" value="TreeGrafter"/>
</dbReference>
<dbReference type="SUPFAM" id="SSF53335">
    <property type="entry name" value="S-adenosyl-L-methionine-dependent methyltransferases"/>
    <property type="match status" value="1"/>
</dbReference>
<dbReference type="InterPro" id="IPR002792">
    <property type="entry name" value="TRAM_dom"/>
</dbReference>
<dbReference type="PANTHER" id="PTHR11061">
    <property type="entry name" value="RNA M5U METHYLTRANSFERASE"/>
    <property type="match status" value="1"/>
</dbReference>
<gene>
    <name evidence="6" type="ORF">SAMN02910418_00410</name>
</gene>
<evidence type="ECO:0000256" key="3">
    <source>
        <dbReference type="ARBA" id="ARBA00022691"/>
    </source>
</evidence>
<evidence type="ECO:0000313" key="6">
    <source>
        <dbReference type="EMBL" id="SDZ85498.1"/>
    </source>
</evidence>
<keyword evidence="7" id="KW-1185">Reference proteome</keyword>
<dbReference type="InterPro" id="IPR010280">
    <property type="entry name" value="U5_MeTrfase_fam"/>
</dbReference>
<dbReference type="InterPro" id="IPR012340">
    <property type="entry name" value="NA-bd_OB-fold"/>
</dbReference>
<evidence type="ECO:0000256" key="2">
    <source>
        <dbReference type="ARBA" id="ARBA00022679"/>
    </source>
</evidence>
<feature type="active site" description="Nucleophile" evidence="4">
    <location>
        <position position="351"/>
    </location>
</feature>
<dbReference type="PROSITE" id="PS51687">
    <property type="entry name" value="SAM_MT_RNA_M5U"/>
    <property type="match status" value="1"/>
</dbReference>
<dbReference type="EMBL" id="FNQV01000002">
    <property type="protein sequence ID" value="SDZ85498.1"/>
    <property type="molecule type" value="Genomic_DNA"/>
</dbReference>
<feature type="binding site" evidence="4">
    <location>
        <position position="256"/>
    </location>
    <ligand>
        <name>S-adenosyl-L-methionine</name>
        <dbReference type="ChEBI" id="CHEBI:59789"/>
    </ligand>
</feature>
<keyword evidence="3 4" id="KW-0949">S-adenosyl-L-methionine</keyword>
<dbReference type="Gene3D" id="2.40.50.1070">
    <property type="match status" value="1"/>
</dbReference>
<dbReference type="OrthoDB" id="9804590at2"/>
<evidence type="ECO:0000256" key="4">
    <source>
        <dbReference type="PROSITE-ProRule" id="PRU01024"/>
    </source>
</evidence>